<feature type="transmembrane region" description="Helical" evidence="1">
    <location>
        <begin position="155"/>
        <end position="179"/>
    </location>
</feature>
<keyword evidence="1" id="KW-0812">Transmembrane</keyword>
<keyword evidence="1" id="KW-1133">Transmembrane helix</keyword>
<sequence length="264" mass="28933">MREAAAAFSRSLLQRSRSLVSFFHVRMQTLITAWVCAIVVLGAAKVALAPHGPRTLLEAAEMLLPFLLVALSPIAGYRIAAGSFPRGLLAAQPAVRLARIGKWHPIDTLAARENAAFGPFGFMASLLVGLLLNVPVRTAEYLMAVPALRDDAPEWANRLLVIATVDVVVMNFFYMVCFVMALRAIPLFPRMLLFAWTVDIALQFAIARHAAGSDLPVPVIGALQSLIEGNIQKVLISAFVWLPYLILSDRVNVTFRQRMRLTAS</sequence>
<keyword evidence="1" id="KW-0472">Membrane</keyword>
<reference evidence="2 3" key="1">
    <citation type="journal article" date="2013" name="J. Microbiol. Biotechnol.">
        <title>Novosphingobium ginsenosidimutans sp. nov., with the ability to convert ginsenoside.</title>
        <authorList>
            <person name="Kim J.K."/>
            <person name="He D."/>
            <person name="Liu Q.M."/>
            <person name="Park H.Y."/>
            <person name="Jung M.S."/>
            <person name="Yoon M.H."/>
            <person name="Kim S.C."/>
            <person name="Im W.T."/>
        </authorList>
    </citation>
    <scope>NUCLEOTIDE SEQUENCE [LARGE SCALE GENOMIC DNA]</scope>
    <source>
        <strain evidence="2 3">FW-6</strain>
    </source>
</reference>
<evidence type="ECO:0000256" key="1">
    <source>
        <dbReference type="SAM" id="Phobius"/>
    </source>
</evidence>
<feature type="transmembrane region" description="Helical" evidence="1">
    <location>
        <begin position="21"/>
        <end position="42"/>
    </location>
</feature>
<dbReference type="KEGG" id="ngf:FRF71_05280"/>
<feature type="transmembrane region" description="Helical" evidence="1">
    <location>
        <begin position="115"/>
        <end position="135"/>
    </location>
</feature>
<evidence type="ECO:0000313" key="3">
    <source>
        <dbReference type="Proteomes" id="UP000321172"/>
    </source>
</evidence>
<dbReference type="AlphaFoldDB" id="A0A5B8S778"/>
<dbReference type="OrthoDB" id="7425212at2"/>
<name>A0A5B8S778_9SPHN</name>
<dbReference type="Proteomes" id="UP000321172">
    <property type="component" value="Chromosome"/>
</dbReference>
<feature type="transmembrane region" description="Helical" evidence="1">
    <location>
        <begin position="62"/>
        <end position="80"/>
    </location>
</feature>
<organism evidence="2 3">
    <name type="scientific">Novosphingobium ginsenosidimutans</name>
    <dbReference type="NCBI Taxonomy" id="1176536"/>
    <lineage>
        <taxon>Bacteria</taxon>
        <taxon>Pseudomonadati</taxon>
        <taxon>Pseudomonadota</taxon>
        <taxon>Alphaproteobacteria</taxon>
        <taxon>Sphingomonadales</taxon>
        <taxon>Sphingomonadaceae</taxon>
        <taxon>Novosphingobium</taxon>
    </lineage>
</organism>
<dbReference type="EMBL" id="CP042345">
    <property type="protein sequence ID" value="QEA17469.1"/>
    <property type="molecule type" value="Genomic_DNA"/>
</dbReference>
<accession>A0A5B8S778</accession>
<evidence type="ECO:0000313" key="2">
    <source>
        <dbReference type="EMBL" id="QEA17469.1"/>
    </source>
</evidence>
<protein>
    <submittedName>
        <fullName evidence="2">DUF2569 domain-containing protein</fullName>
    </submittedName>
</protein>
<gene>
    <name evidence="2" type="ORF">FRF71_05280</name>
</gene>
<proteinExistence type="predicted"/>
<keyword evidence="3" id="KW-1185">Reference proteome</keyword>